<gene>
    <name evidence="1" type="ORF">ACFPH6_21300</name>
</gene>
<reference evidence="2" key="1">
    <citation type="journal article" date="2019" name="Int. J. Syst. Evol. Microbiol.">
        <title>The Global Catalogue of Microorganisms (GCM) 10K type strain sequencing project: providing services to taxonomists for standard genome sequencing and annotation.</title>
        <authorList>
            <consortium name="The Broad Institute Genomics Platform"/>
            <consortium name="The Broad Institute Genome Sequencing Center for Infectious Disease"/>
            <person name="Wu L."/>
            <person name="Ma J."/>
        </authorList>
    </citation>
    <scope>NUCLEOTIDE SEQUENCE [LARGE SCALE GENOMIC DNA]</scope>
    <source>
        <strain evidence="2">DT43</strain>
    </source>
</reference>
<keyword evidence="2" id="KW-1185">Reference proteome</keyword>
<dbReference type="EMBL" id="JBHSFG010000036">
    <property type="protein sequence ID" value="MFC4467028.1"/>
    <property type="molecule type" value="Genomic_DNA"/>
</dbReference>
<sequence>MNDIVQAQWLRLIENADDPQRVGRSMFVAPYAEMLRTAYAHRRLRVLFPWTGMWELHFSRCTEQRWTWDIPYIAPAKDGRFLVAGPSRSQVVGYADSAEDAVGMVVDRLPPGCGRAFVGTPAELADYEDAHAPRVNP</sequence>
<dbReference type="InterPro" id="IPR045682">
    <property type="entry name" value="DUF6193"/>
</dbReference>
<accession>A0ABV8YT63</accession>
<evidence type="ECO:0000313" key="2">
    <source>
        <dbReference type="Proteomes" id="UP001596012"/>
    </source>
</evidence>
<name>A0ABV8YT63_9ACTN</name>
<proteinExistence type="predicted"/>
<dbReference type="RefSeq" id="WP_386344021.1">
    <property type="nucleotide sequence ID" value="NZ_JBHSFG010000036.1"/>
</dbReference>
<comment type="caution">
    <text evidence="1">The sequence shown here is derived from an EMBL/GenBank/DDBJ whole genome shotgun (WGS) entry which is preliminary data.</text>
</comment>
<protein>
    <submittedName>
        <fullName evidence="1">DUF6193 family natural product biosynthesis protein</fullName>
    </submittedName>
</protein>
<dbReference type="Pfam" id="PF19692">
    <property type="entry name" value="DUF6193"/>
    <property type="match status" value="1"/>
</dbReference>
<organism evidence="1 2">
    <name type="scientific">Streptomyces xiangluensis</name>
    <dbReference type="NCBI Taxonomy" id="2665720"/>
    <lineage>
        <taxon>Bacteria</taxon>
        <taxon>Bacillati</taxon>
        <taxon>Actinomycetota</taxon>
        <taxon>Actinomycetes</taxon>
        <taxon>Kitasatosporales</taxon>
        <taxon>Streptomycetaceae</taxon>
        <taxon>Streptomyces</taxon>
    </lineage>
</organism>
<dbReference type="Proteomes" id="UP001596012">
    <property type="component" value="Unassembled WGS sequence"/>
</dbReference>
<evidence type="ECO:0000313" key="1">
    <source>
        <dbReference type="EMBL" id="MFC4467028.1"/>
    </source>
</evidence>